<reference evidence="1" key="1">
    <citation type="submission" date="2023-08" db="EMBL/GenBank/DDBJ databases">
        <title>A de novo genome assembly of Solanum verrucosum Schlechtendal, a Mexican diploid species geographically isolated from the other diploid A-genome species in potato relatives.</title>
        <authorList>
            <person name="Hosaka K."/>
        </authorList>
    </citation>
    <scope>NUCLEOTIDE SEQUENCE</scope>
    <source>
        <tissue evidence="1">Young leaves</tissue>
    </source>
</reference>
<evidence type="ECO:0000313" key="2">
    <source>
        <dbReference type="Proteomes" id="UP001234989"/>
    </source>
</evidence>
<dbReference type="AlphaFoldDB" id="A0AAF0ZN54"/>
<accession>A0AAF0ZN54</accession>
<dbReference type="InterPro" id="IPR032567">
    <property type="entry name" value="RTL1-rel"/>
</dbReference>
<dbReference type="InterPro" id="IPR021109">
    <property type="entry name" value="Peptidase_aspartic_dom_sf"/>
</dbReference>
<gene>
    <name evidence="1" type="ORF">MTR67_038882</name>
</gene>
<dbReference type="Pfam" id="PF08284">
    <property type="entry name" value="RVP_2"/>
    <property type="match status" value="1"/>
</dbReference>
<dbReference type="EMBL" id="CP133620">
    <property type="protein sequence ID" value="WMV45497.1"/>
    <property type="molecule type" value="Genomic_DNA"/>
</dbReference>
<dbReference type="Proteomes" id="UP001234989">
    <property type="component" value="Chromosome 9"/>
</dbReference>
<dbReference type="Gene3D" id="2.40.70.10">
    <property type="entry name" value="Acid Proteases"/>
    <property type="match status" value="1"/>
</dbReference>
<proteinExistence type="predicted"/>
<evidence type="ECO:0000313" key="1">
    <source>
        <dbReference type="EMBL" id="WMV45497.1"/>
    </source>
</evidence>
<sequence length="104" mass="11953">MVDFDVILGMNWLSSYHVILDCNAKTVTLVMPGVSRVEWMGASGFYPSKVIYYILLRDRWREDFLDVFPSDLPSVPHNRDIDFAIDLEPGTKLISIPLYRMAPT</sequence>
<organism evidence="1 2">
    <name type="scientific">Solanum verrucosum</name>
    <dbReference type="NCBI Taxonomy" id="315347"/>
    <lineage>
        <taxon>Eukaryota</taxon>
        <taxon>Viridiplantae</taxon>
        <taxon>Streptophyta</taxon>
        <taxon>Embryophyta</taxon>
        <taxon>Tracheophyta</taxon>
        <taxon>Spermatophyta</taxon>
        <taxon>Magnoliopsida</taxon>
        <taxon>eudicotyledons</taxon>
        <taxon>Gunneridae</taxon>
        <taxon>Pentapetalae</taxon>
        <taxon>asterids</taxon>
        <taxon>lamiids</taxon>
        <taxon>Solanales</taxon>
        <taxon>Solanaceae</taxon>
        <taxon>Solanoideae</taxon>
        <taxon>Solaneae</taxon>
        <taxon>Solanum</taxon>
    </lineage>
</organism>
<dbReference type="PANTHER" id="PTHR15503">
    <property type="entry name" value="LDOC1 RELATED"/>
    <property type="match status" value="1"/>
</dbReference>
<protein>
    <submittedName>
        <fullName evidence="1">Uncharacterized protein</fullName>
    </submittedName>
</protein>
<keyword evidence="2" id="KW-1185">Reference proteome</keyword>
<dbReference type="PANTHER" id="PTHR15503:SF45">
    <property type="entry name" value="RNA-DIRECTED DNA POLYMERASE HOMOLOG"/>
    <property type="match status" value="1"/>
</dbReference>
<name>A0AAF0ZN54_SOLVR</name>